<dbReference type="EMBL" id="PDUD01000029">
    <property type="protein sequence ID" value="PHN03831.1"/>
    <property type="molecule type" value="Genomic_DNA"/>
</dbReference>
<evidence type="ECO:0000259" key="2">
    <source>
        <dbReference type="PROSITE" id="PS51658"/>
    </source>
</evidence>
<evidence type="ECO:0000259" key="1">
    <source>
        <dbReference type="PROSITE" id="PS50151"/>
    </source>
</evidence>
<dbReference type="RefSeq" id="WP_099152864.1">
    <property type="nucleotide sequence ID" value="NZ_PDUD01000029.1"/>
</dbReference>
<evidence type="ECO:0000313" key="3">
    <source>
        <dbReference type="EMBL" id="PHN03831.1"/>
    </source>
</evidence>
<dbReference type="InterPro" id="IPR001943">
    <property type="entry name" value="UVR_dom"/>
</dbReference>
<dbReference type="GO" id="GO:0004518">
    <property type="term" value="F:nuclease activity"/>
    <property type="evidence" value="ECO:0007669"/>
    <property type="project" value="InterPro"/>
</dbReference>
<dbReference type="OrthoDB" id="9788698at2"/>
<proteinExistence type="predicted"/>
<dbReference type="AlphaFoldDB" id="A0A2D0N5P4"/>
<dbReference type="Pfam" id="PF02577">
    <property type="entry name" value="BFN_dom"/>
    <property type="match status" value="1"/>
</dbReference>
<evidence type="ECO:0008006" key="5">
    <source>
        <dbReference type="Google" id="ProtNLM"/>
    </source>
</evidence>
<keyword evidence="4" id="KW-1185">Reference proteome</keyword>
<name>A0A2D0N5P4_FLAN2</name>
<dbReference type="PROSITE" id="PS51658">
    <property type="entry name" value="BFN"/>
    <property type="match status" value="1"/>
</dbReference>
<reference evidence="3 4" key="1">
    <citation type="submission" date="2017-10" db="EMBL/GenBank/DDBJ databases">
        <title>The draft genome sequence of Lewinella nigricans NBRC 102662.</title>
        <authorList>
            <person name="Wang K."/>
        </authorList>
    </citation>
    <scope>NUCLEOTIDE SEQUENCE [LARGE SCALE GENOMIC DNA]</scope>
    <source>
        <strain evidence="3 4">NBRC 102662</strain>
    </source>
</reference>
<protein>
    <recommendedName>
        <fullName evidence="5">BFN domain-containing protein</fullName>
    </recommendedName>
</protein>
<dbReference type="InterPro" id="IPR036104">
    <property type="entry name" value="BFN_sf"/>
</dbReference>
<dbReference type="PANTHER" id="PTHR15160:SF1">
    <property type="entry name" value="VON HIPPEL-LINDAU DISEASE TUMOR SUPPRESSOR"/>
    <property type="match status" value="1"/>
</dbReference>
<dbReference type="PANTHER" id="PTHR15160">
    <property type="entry name" value="VON HIPPEL-LINDAU PROTEIN"/>
    <property type="match status" value="1"/>
</dbReference>
<dbReference type="Proteomes" id="UP000223913">
    <property type="component" value="Unassembled WGS sequence"/>
</dbReference>
<organism evidence="3 4">
    <name type="scientific">Flavilitoribacter nigricans (strain ATCC 23147 / DSM 23189 / NBRC 102662 / NCIMB 1420 / SS-2)</name>
    <name type="common">Lewinella nigricans</name>
    <dbReference type="NCBI Taxonomy" id="1122177"/>
    <lineage>
        <taxon>Bacteria</taxon>
        <taxon>Pseudomonadati</taxon>
        <taxon>Bacteroidota</taxon>
        <taxon>Saprospiria</taxon>
        <taxon>Saprospirales</taxon>
        <taxon>Lewinellaceae</taxon>
        <taxon>Flavilitoribacter</taxon>
    </lineage>
</organism>
<evidence type="ECO:0000313" key="4">
    <source>
        <dbReference type="Proteomes" id="UP000223913"/>
    </source>
</evidence>
<dbReference type="SUPFAM" id="SSF103256">
    <property type="entry name" value="Hypothetical protein TM0160"/>
    <property type="match status" value="1"/>
</dbReference>
<gene>
    <name evidence="3" type="ORF">CRP01_25125</name>
</gene>
<dbReference type="InterPro" id="IPR003729">
    <property type="entry name" value="Bi_nuclease_dom"/>
</dbReference>
<feature type="domain" description="BFN" evidence="2">
    <location>
        <begin position="3"/>
        <end position="136"/>
    </location>
</feature>
<comment type="caution">
    <text evidence="3">The sequence shown here is derived from an EMBL/GenBank/DDBJ whole genome shotgun (WGS) entry which is preliminary data.</text>
</comment>
<feature type="domain" description="UVR" evidence="1">
    <location>
        <begin position="152"/>
        <end position="186"/>
    </location>
</feature>
<sequence>MNKIELNIIALASSESHPGNFSLILEEQNGFRRLPIIIGPFEAQAIAVSLEKMQPKRPLTHDLFKNTLDAAGISITEVIISDFKEEAFHARLIGKKEDGSALQIDARSSDAIAMAIRFECPIYTTDDILQTTGVVLDSPSKAFTNKRGKLSDYSLEELERLLEQVLAKEDYESASRIRDAIDKKKN</sequence>
<accession>A0A2D0N5P4</accession>
<dbReference type="Gene3D" id="3.10.690.10">
    <property type="entry name" value="Bifunctional nuclease domain"/>
    <property type="match status" value="1"/>
</dbReference>
<dbReference type="PROSITE" id="PS50151">
    <property type="entry name" value="UVR"/>
    <property type="match status" value="1"/>
</dbReference>